<proteinExistence type="predicted"/>
<dbReference type="FunFam" id="2.10.110.10:FF:000069">
    <property type="entry name" value="Uncharacterized protein, isoform Z"/>
    <property type="match status" value="1"/>
</dbReference>
<evidence type="ECO:0000256" key="6">
    <source>
        <dbReference type="SAM" id="MobiDB-lite"/>
    </source>
</evidence>
<dbReference type="CDD" id="cd08368">
    <property type="entry name" value="LIM"/>
    <property type="match status" value="1"/>
</dbReference>
<dbReference type="PANTHER" id="PTHR24214">
    <property type="entry name" value="PDZ AND LIM DOMAIN PROTEIN ZASP"/>
    <property type="match status" value="1"/>
</dbReference>
<dbReference type="FunFam" id="2.30.42.10:FF:000200">
    <property type="entry name" value="Uncharacterized protein, isoform E"/>
    <property type="match status" value="1"/>
</dbReference>
<dbReference type="InterPro" id="IPR036034">
    <property type="entry name" value="PDZ_sf"/>
</dbReference>
<dbReference type="SMART" id="SM00735">
    <property type="entry name" value="ZM"/>
    <property type="match status" value="1"/>
</dbReference>
<dbReference type="InterPro" id="IPR006643">
    <property type="entry name" value="Zasp-like_motif"/>
</dbReference>
<dbReference type="CDD" id="cd09455">
    <property type="entry name" value="LIM1_Enigma_like_1"/>
    <property type="match status" value="1"/>
</dbReference>
<evidence type="ECO:0000256" key="5">
    <source>
        <dbReference type="ARBA" id="ARBA00023038"/>
    </source>
</evidence>
<evidence type="ECO:0000256" key="1">
    <source>
        <dbReference type="ARBA" id="ARBA00004496"/>
    </source>
</evidence>
<dbReference type="InterPro" id="IPR001478">
    <property type="entry name" value="PDZ"/>
</dbReference>
<dbReference type="GO" id="GO:0003779">
    <property type="term" value="F:actin binding"/>
    <property type="evidence" value="ECO:0007669"/>
    <property type="project" value="TreeGrafter"/>
</dbReference>
<dbReference type="InterPro" id="IPR001781">
    <property type="entry name" value="Znf_LIM"/>
</dbReference>
<dbReference type="AlphaFoldDB" id="A0A0P5SGL0"/>
<dbReference type="FunFam" id="2.10.110.10:FF:000020">
    <property type="entry name" value="PDZ and LIM domain protein 5"/>
    <property type="match status" value="1"/>
</dbReference>
<dbReference type="EMBL" id="GDIQ01009373">
    <property type="protein sequence ID" value="JAN85364.1"/>
    <property type="molecule type" value="Transcribed_RNA"/>
</dbReference>
<dbReference type="InterPro" id="IPR050604">
    <property type="entry name" value="PDZ-LIM_domain"/>
</dbReference>
<feature type="compositionally biased region" description="Low complexity" evidence="6">
    <location>
        <begin position="359"/>
        <end position="378"/>
    </location>
</feature>
<dbReference type="GO" id="GO:0061061">
    <property type="term" value="P:muscle structure development"/>
    <property type="evidence" value="ECO:0007669"/>
    <property type="project" value="TreeGrafter"/>
</dbReference>
<dbReference type="PROSITE" id="PS50106">
    <property type="entry name" value="PDZ"/>
    <property type="match status" value="1"/>
</dbReference>
<organism evidence="7">
    <name type="scientific">Daphnia magna</name>
    <dbReference type="NCBI Taxonomy" id="35525"/>
    <lineage>
        <taxon>Eukaryota</taxon>
        <taxon>Metazoa</taxon>
        <taxon>Ecdysozoa</taxon>
        <taxon>Arthropoda</taxon>
        <taxon>Crustacea</taxon>
        <taxon>Branchiopoda</taxon>
        <taxon>Diplostraca</taxon>
        <taxon>Cladocera</taxon>
        <taxon>Anomopoda</taxon>
        <taxon>Daphniidae</taxon>
        <taxon>Daphnia</taxon>
    </lineage>
</organism>
<dbReference type="GO" id="GO:0005912">
    <property type="term" value="C:adherens junction"/>
    <property type="evidence" value="ECO:0007669"/>
    <property type="project" value="TreeGrafter"/>
</dbReference>
<dbReference type="GO" id="GO:0046872">
    <property type="term" value="F:metal ion binding"/>
    <property type="evidence" value="ECO:0007669"/>
    <property type="project" value="UniProtKB-KW"/>
</dbReference>
<dbReference type="GO" id="GO:0030018">
    <property type="term" value="C:Z disc"/>
    <property type="evidence" value="ECO:0007669"/>
    <property type="project" value="TreeGrafter"/>
</dbReference>
<feature type="region of interest" description="Disordered" evidence="6">
    <location>
        <begin position="667"/>
        <end position="688"/>
    </location>
</feature>
<evidence type="ECO:0000313" key="7">
    <source>
        <dbReference type="EMBL" id="JAN85364.1"/>
    </source>
</evidence>
<comment type="subcellular location">
    <subcellularLocation>
        <location evidence="1">Cytoplasm</location>
    </subcellularLocation>
</comment>
<dbReference type="CDD" id="cd23068">
    <property type="entry name" value="PDZ_ZASP52-like"/>
    <property type="match status" value="1"/>
</dbReference>
<keyword evidence="5" id="KW-0440">LIM domain</keyword>
<protein>
    <submittedName>
        <fullName evidence="7">PDZ and LIM domain protein Zasp</fullName>
    </submittedName>
</protein>
<dbReference type="Pfam" id="PF00595">
    <property type="entry name" value="PDZ"/>
    <property type="match status" value="1"/>
</dbReference>
<evidence type="ECO:0000256" key="3">
    <source>
        <dbReference type="ARBA" id="ARBA00022723"/>
    </source>
</evidence>
<keyword evidence="3" id="KW-0479">Metal-binding</keyword>
<accession>A0A0P5SGL0</accession>
<dbReference type="Pfam" id="PF00412">
    <property type="entry name" value="LIM"/>
    <property type="match status" value="3"/>
</dbReference>
<keyword evidence="4" id="KW-0862">Zinc</keyword>
<reference evidence="7" key="1">
    <citation type="submission" date="2015-10" db="EMBL/GenBank/DDBJ databases">
        <title>EvidentialGene: Evidence-directed Construction of Complete mRNA Transcriptomes without Genomes.</title>
        <authorList>
            <person name="Gilbert D.G."/>
        </authorList>
    </citation>
    <scope>NUCLEOTIDE SEQUENCE</scope>
</reference>
<feature type="region of interest" description="Disordered" evidence="6">
    <location>
        <begin position="139"/>
        <end position="168"/>
    </location>
</feature>
<dbReference type="PROSITE" id="PS50023">
    <property type="entry name" value="LIM_DOMAIN_2"/>
    <property type="match status" value="2"/>
</dbReference>
<dbReference type="GO" id="GO:0001725">
    <property type="term" value="C:stress fiber"/>
    <property type="evidence" value="ECO:0007669"/>
    <property type="project" value="TreeGrafter"/>
</dbReference>
<feature type="compositionally biased region" description="Polar residues" evidence="6">
    <location>
        <begin position="342"/>
        <end position="357"/>
    </location>
</feature>
<dbReference type="GO" id="GO:0051371">
    <property type="term" value="F:muscle alpha-actinin binding"/>
    <property type="evidence" value="ECO:0007669"/>
    <property type="project" value="TreeGrafter"/>
</dbReference>
<dbReference type="SUPFAM" id="SSF50156">
    <property type="entry name" value="PDZ domain-like"/>
    <property type="match status" value="1"/>
</dbReference>
<dbReference type="FunFam" id="2.10.110.10:FF:000060">
    <property type="entry name" value="Uncharacterized protein, isoform Z"/>
    <property type="match status" value="1"/>
</dbReference>
<dbReference type="Gene3D" id="2.10.110.10">
    <property type="entry name" value="Cysteine Rich Protein"/>
    <property type="match status" value="3"/>
</dbReference>
<dbReference type="OrthoDB" id="5911912at2759"/>
<name>A0A0P5SGL0_9CRUS</name>
<feature type="region of interest" description="Disordered" evidence="6">
    <location>
        <begin position="704"/>
        <end position="728"/>
    </location>
</feature>
<feature type="region of interest" description="Disordered" evidence="6">
    <location>
        <begin position="317"/>
        <end position="395"/>
    </location>
</feature>
<sequence>MAEMLSIKMSKFDNQPWGFRLQGGIDFCAPLTVQKVNGGSLAEKAGLRVGDALIRVNTTDIFQLRHKEAQDAVARAGNNFELVVSRGGGMPKTAVKPNDVLDNILPVAAPPAPVQQPLIHKSLNLTAKPFVRCTYSPPTSVSYPDKKAKESSEFNNNNNNNNYLTSPPFSDKDYSLPNYVSSSYNSLPKCYGSVANDETNRAKELLTQQLAVMRIQPTLPPVRSANSTPLVSTPALPSSLTLNKCNSKTDGSGVKIVNRQFNSPMGLYSEESIAETLSSQAEVLSQGVLGVNFKKNDKTYDPGNSEVFKMIQEMDKAPKEPEPGIDIDPADASPAQKGLASRTIQSRTFQRIHQQALRSLETSSSSNPTSPILSPNTSMEERHQGFAHSATPTHKPMSFNSPVTMVANNFGGSALSPSAHHPPPVGGVRIFPAAPAPVKPQVKIDELFEQVESSNTISSMMSTIVSSSSSSVHQSASTITTIEETVAVTNEMTSDEPAAVYGPPPPAVKSVSFTPAARPSGGNNMPPANFSGNRVVWPPVASEPEEPYRNVVSPAFAPPSAPLQQNTLGVVDSDGIPFVLDGFTPSPFAAPTPAVANVVEPPAPTPAVVAPVAELPVPTPVVEAPVRMPSPVASGPYPTLTGLKAGPSVLGYGGDDDGTTLVSKQTDIGQMQQQQHQHEPSNPGLAGFGSAAAVAASAAMAAQAQHQAPQLAPQPPKGAGSGIQSAPRRGKGVLNQQVAAGARVPVCSSCKAQIRGKFVTALGQTWCPNHFSCAMPDCKRELHDIGFVEEKKQLYCEGCFETHLAPNCSRCSKRVKGDCLNAIGKQFHPECFSCTYCGSLFGNSHFYLEDGLPYCEADWNELFTTKCYACGYPIEAGDRWVEAMNNNYHSQCFNCSVCKKNLEGQSFLGKGGRPMCKSHAR</sequence>
<dbReference type="PANTHER" id="PTHR24214:SF38">
    <property type="entry name" value="PDZ AND LIM DOMAIN PROTEIN ZASP-RELATED"/>
    <property type="match status" value="1"/>
</dbReference>
<dbReference type="CDD" id="cd09461">
    <property type="entry name" value="LIM3_Enigma_like_1"/>
    <property type="match status" value="1"/>
</dbReference>
<dbReference type="SUPFAM" id="SSF57716">
    <property type="entry name" value="Glucocorticoid receptor-like (DNA-binding domain)"/>
    <property type="match status" value="3"/>
</dbReference>
<evidence type="ECO:0000256" key="2">
    <source>
        <dbReference type="ARBA" id="ARBA00022490"/>
    </source>
</evidence>
<dbReference type="InterPro" id="IPR031847">
    <property type="entry name" value="PDLI1-4/Zasp-like_mid"/>
</dbReference>
<dbReference type="GO" id="GO:0030036">
    <property type="term" value="P:actin cytoskeleton organization"/>
    <property type="evidence" value="ECO:0007669"/>
    <property type="project" value="TreeGrafter"/>
</dbReference>
<dbReference type="SMART" id="SM00132">
    <property type="entry name" value="LIM"/>
    <property type="match status" value="3"/>
</dbReference>
<dbReference type="Pfam" id="PF15936">
    <property type="entry name" value="DUF4749"/>
    <property type="match status" value="1"/>
</dbReference>
<dbReference type="Gene3D" id="2.30.42.10">
    <property type="match status" value="1"/>
</dbReference>
<dbReference type="PROSITE" id="PS00478">
    <property type="entry name" value="LIM_DOMAIN_1"/>
    <property type="match status" value="1"/>
</dbReference>
<evidence type="ECO:0000256" key="4">
    <source>
        <dbReference type="ARBA" id="ARBA00022833"/>
    </source>
</evidence>
<dbReference type="SMART" id="SM00228">
    <property type="entry name" value="PDZ"/>
    <property type="match status" value="1"/>
</dbReference>
<dbReference type="GO" id="GO:0031941">
    <property type="term" value="C:filamentous actin"/>
    <property type="evidence" value="ECO:0007669"/>
    <property type="project" value="TreeGrafter"/>
</dbReference>
<keyword evidence="2" id="KW-0963">Cytoplasm</keyword>